<accession>A0ABQ6J5B9</accession>
<feature type="transmembrane region" description="Helical" evidence="1">
    <location>
        <begin position="115"/>
        <end position="135"/>
    </location>
</feature>
<comment type="caution">
    <text evidence="2">The sequence shown here is derived from an EMBL/GenBank/DDBJ whole genome shotgun (WGS) entry which is preliminary data.</text>
</comment>
<keyword evidence="1" id="KW-1133">Transmembrane helix</keyword>
<keyword evidence="1" id="KW-0472">Membrane</keyword>
<evidence type="ECO:0000313" key="2">
    <source>
        <dbReference type="EMBL" id="GMA82127.1"/>
    </source>
</evidence>
<sequence length="164" mass="19100">MWNHNIFDDMIEDDNDFVGKVAYSLYKQEKVAWVKHFNSENSVYPTKEEIQKFFHVPSARPESIKRFRKEAELVVNNFINITLSEELTSYKESLKDDAVLLQIKKPFRSSVLESLTAAILASVITASFSTAYWLYSEMQDSKRLEQLIKEAPISEDIKNQILKK</sequence>
<keyword evidence="3" id="KW-1185">Reference proteome</keyword>
<organism evidence="2 3">
    <name type="scientific">Shewanella glacialipiscicola</name>
    <dbReference type="NCBI Taxonomy" id="614069"/>
    <lineage>
        <taxon>Bacteria</taxon>
        <taxon>Pseudomonadati</taxon>
        <taxon>Pseudomonadota</taxon>
        <taxon>Gammaproteobacteria</taxon>
        <taxon>Alteromonadales</taxon>
        <taxon>Shewanellaceae</taxon>
        <taxon>Shewanella</taxon>
    </lineage>
</organism>
<dbReference type="Proteomes" id="UP001157046">
    <property type="component" value="Unassembled WGS sequence"/>
</dbReference>
<evidence type="ECO:0000313" key="3">
    <source>
        <dbReference type="Proteomes" id="UP001157046"/>
    </source>
</evidence>
<protein>
    <submittedName>
        <fullName evidence="2">Uncharacterized protein</fullName>
    </submittedName>
</protein>
<evidence type="ECO:0000256" key="1">
    <source>
        <dbReference type="SAM" id="Phobius"/>
    </source>
</evidence>
<name>A0ABQ6J5B9_9GAMM</name>
<dbReference type="RefSeq" id="WP_248938108.1">
    <property type="nucleotide sequence ID" value="NZ_BSUY01000001.1"/>
</dbReference>
<proteinExistence type="predicted"/>
<gene>
    <name evidence="2" type="ORF">GCM10025855_16600</name>
</gene>
<reference evidence="3" key="1">
    <citation type="journal article" date="2019" name="Int. J. Syst. Evol. Microbiol.">
        <title>The Global Catalogue of Microorganisms (GCM) 10K type strain sequencing project: providing services to taxonomists for standard genome sequencing and annotation.</title>
        <authorList>
            <consortium name="The Broad Institute Genomics Platform"/>
            <consortium name="The Broad Institute Genome Sequencing Center for Infectious Disease"/>
            <person name="Wu L."/>
            <person name="Ma J."/>
        </authorList>
    </citation>
    <scope>NUCLEOTIDE SEQUENCE [LARGE SCALE GENOMIC DNA]</scope>
    <source>
        <strain evidence="3">NBRC 102030</strain>
    </source>
</reference>
<dbReference type="EMBL" id="BSUY01000001">
    <property type="protein sequence ID" value="GMA82127.1"/>
    <property type="molecule type" value="Genomic_DNA"/>
</dbReference>
<keyword evidence="1" id="KW-0812">Transmembrane</keyword>